<sequence length="133" mass="14727">MDKHLLQFLDETPYAKNYGTELVRCEPDVECLTPWAEHFTGNPLLQAWHGGVVVGVLELTGALQTLKVSADEVCPLLSANINFLRPTKGDLAVHTRAYLVRSGRQILNIDVIAWQISLQEPTAAATLTFARRS</sequence>
<dbReference type="Proteomes" id="UP000235005">
    <property type="component" value="Unassembled WGS sequence"/>
</dbReference>
<feature type="domain" description="Acyl-CoA thioesterase-like N-terminal HotDog" evidence="1">
    <location>
        <begin position="48"/>
        <end position="130"/>
    </location>
</feature>
<dbReference type="EMBL" id="PKUS01000005">
    <property type="protein sequence ID" value="PLW69677.1"/>
    <property type="molecule type" value="Genomic_DNA"/>
</dbReference>
<proteinExistence type="predicted"/>
<dbReference type="InterPro" id="IPR029069">
    <property type="entry name" value="HotDog_dom_sf"/>
</dbReference>
<dbReference type="Gene3D" id="3.10.129.10">
    <property type="entry name" value="Hotdog Thioesterase"/>
    <property type="match status" value="1"/>
</dbReference>
<dbReference type="AlphaFoldDB" id="A0A2N5X5C5"/>
<dbReference type="CDD" id="cd03443">
    <property type="entry name" value="PaaI_thioesterase"/>
    <property type="match status" value="1"/>
</dbReference>
<name>A0A2N5X5C5_9GAMM</name>
<dbReference type="InterPro" id="IPR049449">
    <property type="entry name" value="TesB_ACOT8-like_N"/>
</dbReference>
<organism evidence="2 3">
    <name type="scientific">Pseudohalioglobus lutimaris</name>
    <dbReference type="NCBI Taxonomy" id="1737061"/>
    <lineage>
        <taxon>Bacteria</taxon>
        <taxon>Pseudomonadati</taxon>
        <taxon>Pseudomonadota</taxon>
        <taxon>Gammaproteobacteria</taxon>
        <taxon>Cellvibrionales</taxon>
        <taxon>Halieaceae</taxon>
        <taxon>Pseudohalioglobus</taxon>
    </lineage>
</organism>
<evidence type="ECO:0000313" key="3">
    <source>
        <dbReference type="Proteomes" id="UP000235005"/>
    </source>
</evidence>
<accession>A0A2N5X5C5</accession>
<gene>
    <name evidence="2" type="ORF">C0039_06625</name>
</gene>
<comment type="caution">
    <text evidence="2">The sequence shown here is derived from an EMBL/GenBank/DDBJ whole genome shotgun (WGS) entry which is preliminary data.</text>
</comment>
<dbReference type="OrthoDB" id="9813158at2"/>
<dbReference type="SUPFAM" id="SSF54637">
    <property type="entry name" value="Thioesterase/thiol ester dehydrase-isomerase"/>
    <property type="match status" value="1"/>
</dbReference>
<evidence type="ECO:0000259" key="1">
    <source>
        <dbReference type="Pfam" id="PF13622"/>
    </source>
</evidence>
<evidence type="ECO:0000313" key="2">
    <source>
        <dbReference type="EMBL" id="PLW69677.1"/>
    </source>
</evidence>
<reference evidence="2 3" key="1">
    <citation type="submission" date="2018-01" db="EMBL/GenBank/DDBJ databases">
        <title>The draft genome sequence of Halioglobus lutimaris HF004.</title>
        <authorList>
            <person name="Du Z.-J."/>
            <person name="Shi M.-J."/>
        </authorList>
    </citation>
    <scope>NUCLEOTIDE SEQUENCE [LARGE SCALE GENOMIC DNA]</scope>
    <source>
        <strain evidence="2 3">HF004</strain>
    </source>
</reference>
<dbReference type="Pfam" id="PF13622">
    <property type="entry name" value="4HBT_3"/>
    <property type="match status" value="1"/>
</dbReference>
<keyword evidence="3" id="KW-1185">Reference proteome</keyword>
<dbReference type="RefSeq" id="WP_076001765.1">
    <property type="nucleotide sequence ID" value="NZ_PKUS01000005.1"/>
</dbReference>
<protein>
    <submittedName>
        <fullName evidence="2">PaaI family thioesterase</fullName>
    </submittedName>
</protein>